<gene>
    <name evidence="1" type="ORF">PFISCL1PPCAC_7493</name>
</gene>
<comment type="caution">
    <text evidence="1">The sequence shown here is derived from an EMBL/GenBank/DDBJ whole genome shotgun (WGS) entry which is preliminary data.</text>
</comment>
<evidence type="ECO:0000313" key="1">
    <source>
        <dbReference type="EMBL" id="GMT16196.1"/>
    </source>
</evidence>
<dbReference type="Proteomes" id="UP001432322">
    <property type="component" value="Unassembled WGS sequence"/>
</dbReference>
<name>A0AAV5VA34_9BILA</name>
<reference evidence="1" key="1">
    <citation type="submission" date="2023-10" db="EMBL/GenBank/DDBJ databases">
        <title>Genome assembly of Pristionchus species.</title>
        <authorList>
            <person name="Yoshida K."/>
            <person name="Sommer R.J."/>
        </authorList>
    </citation>
    <scope>NUCLEOTIDE SEQUENCE</scope>
    <source>
        <strain evidence="1">RS5133</strain>
    </source>
</reference>
<organism evidence="1 2">
    <name type="scientific">Pristionchus fissidentatus</name>
    <dbReference type="NCBI Taxonomy" id="1538716"/>
    <lineage>
        <taxon>Eukaryota</taxon>
        <taxon>Metazoa</taxon>
        <taxon>Ecdysozoa</taxon>
        <taxon>Nematoda</taxon>
        <taxon>Chromadorea</taxon>
        <taxon>Rhabditida</taxon>
        <taxon>Rhabditina</taxon>
        <taxon>Diplogasteromorpha</taxon>
        <taxon>Diplogasteroidea</taxon>
        <taxon>Neodiplogasteridae</taxon>
        <taxon>Pristionchus</taxon>
    </lineage>
</organism>
<feature type="non-terminal residue" evidence="1">
    <location>
        <position position="76"/>
    </location>
</feature>
<dbReference type="AlphaFoldDB" id="A0AAV5VA34"/>
<dbReference type="EMBL" id="BTSY01000002">
    <property type="protein sequence ID" value="GMT16196.1"/>
    <property type="molecule type" value="Genomic_DNA"/>
</dbReference>
<accession>A0AAV5VA34</accession>
<feature type="non-terminal residue" evidence="1">
    <location>
        <position position="1"/>
    </location>
</feature>
<keyword evidence="2" id="KW-1185">Reference proteome</keyword>
<protein>
    <submittedName>
        <fullName evidence="1">Uncharacterized protein</fullName>
    </submittedName>
</protein>
<proteinExistence type="predicted"/>
<sequence>DFEYVVISDTVSDMRHGWGDTANKLFNKELPALFKTDVHQFHIDSNVKDQIERQAPIVLQRWLKATCPSWKPFNTT</sequence>
<evidence type="ECO:0000313" key="2">
    <source>
        <dbReference type="Proteomes" id="UP001432322"/>
    </source>
</evidence>